<evidence type="ECO:0000313" key="1">
    <source>
        <dbReference type="EMBL" id="KIO27280.1"/>
    </source>
</evidence>
<dbReference type="HOGENOM" id="CLU_1541243_0_0_1"/>
<protein>
    <submittedName>
        <fullName evidence="1">Uncharacterized protein</fullName>
    </submittedName>
</protein>
<dbReference type="AlphaFoldDB" id="A0A0C3QAI1"/>
<reference evidence="2" key="2">
    <citation type="submission" date="2015-01" db="EMBL/GenBank/DDBJ databases">
        <title>Evolutionary Origins and Diversification of the Mycorrhizal Mutualists.</title>
        <authorList>
            <consortium name="DOE Joint Genome Institute"/>
            <consortium name="Mycorrhizal Genomics Consortium"/>
            <person name="Kohler A."/>
            <person name="Kuo A."/>
            <person name="Nagy L.G."/>
            <person name="Floudas D."/>
            <person name="Copeland A."/>
            <person name="Barry K.W."/>
            <person name="Cichocki N."/>
            <person name="Veneault-Fourrey C."/>
            <person name="LaButti K."/>
            <person name="Lindquist E.A."/>
            <person name="Lipzen A."/>
            <person name="Lundell T."/>
            <person name="Morin E."/>
            <person name="Murat C."/>
            <person name="Riley R."/>
            <person name="Ohm R."/>
            <person name="Sun H."/>
            <person name="Tunlid A."/>
            <person name="Henrissat B."/>
            <person name="Grigoriev I.V."/>
            <person name="Hibbett D.S."/>
            <person name="Martin F."/>
        </authorList>
    </citation>
    <scope>NUCLEOTIDE SEQUENCE [LARGE SCALE GENOMIC DNA]</scope>
    <source>
        <strain evidence="2">MUT 4182</strain>
    </source>
</reference>
<dbReference type="Proteomes" id="UP000054248">
    <property type="component" value="Unassembled WGS sequence"/>
</dbReference>
<keyword evidence="2" id="KW-1185">Reference proteome</keyword>
<evidence type="ECO:0000313" key="2">
    <source>
        <dbReference type="Proteomes" id="UP000054248"/>
    </source>
</evidence>
<organism evidence="1 2">
    <name type="scientific">Tulasnella calospora MUT 4182</name>
    <dbReference type="NCBI Taxonomy" id="1051891"/>
    <lineage>
        <taxon>Eukaryota</taxon>
        <taxon>Fungi</taxon>
        <taxon>Dikarya</taxon>
        <taxon>Basidiomycota</taxon>
        <taxon>Agaricomycotina</taxon>
        <taxon>Agaricomycetes</taxon>
        <taxon>Cantharellales</taxon>
        <taxon>Tulasnellaceae</taxon>
        <taxon>Tulasnella</taxon>
    </lineage>
</organism>
<proteinExistence type="predicted"/>
<sequence length="174" mass="19189">MRHVVQCGPSFAWPWRLNGTIPHRSLERFRSESARNFKLKICFALWVERFGLEASSDCRDEAFLGVVNDALVTSGWFKSLSLVKSPSHSVINRYGQPPQPNDKGGEQEQEGKVSVWVFGIRAPPRGKGTPAADDERAFGLAADYVEAKLYHMVAQAGTDGDCAPGTSFDVCMNP</sequence>
<dbReference type="EMBL" id="KN823011">
    <property type="protein sequence ID" value="KIO27280.1"/>
    <property type="molecule type" value="Genomic_DNA"/>
</dbReference>
<reference evidence="1 2" key="1">
    <citation type="submission" date="2014-04" db="EMBL/GenBank/DDBJ databases">
        <authorList>
            <consortium name="DOE Joint Genome Institute"/>
            <person name="Kuo A."/>
            <person name="Girlanda M."/>
            <person name="Perotto S."/>
            <person name="Kohler A."/>
            <person name="Nagy L.G."/>
            <person name="Floudas D."/>
            <person name="Copeland A."/>
            <person name="Barry K.W."/>
            <person name="Cichocki N."/>
            <person name="Veneault-Fourrey C."/>
            <person name="LaButti K."/>
            <person name="Lindquist E.A."/>
            <person name="Lipzen A."/>
            <person name="Lundell T."/>
            <person name="Morin E."/>
            <person name="Murat C."/>
            <person name="Sun H."/>
            <person name="Tunlid A."/>
            <person name="Henrissat B."/>
            <person name="Grigoriev I.V."/>
            <person name="Hibbett D.S."/>
            <person name="Martin F."/>
            <person name="Nordberg H.P."/>
            <person name="Cantor M.N."/>
            <person name="Hua S.X."/>
        </authorList>
    </citation>
    <scope>NUCLEOTIDE SEQUENCE [LARGE SCALE GENOMIC DNA]</scope>
    <source>
        <strain evidence="1 2">MUT 4182</strain>
    </source>
</reference>
<accession>A0A0C3QAI1</accession>
<gene>
    <name evidence="1" type="ORF">M407DRAFT_7359</name>
</gene>
<name>A0A0C3QAI1_9AGAM</name>